<dbReference type="InterPro" id="IPR005151">
    <property type="entry name" value="Tail-specific_protease"/>
</dbReference>
<dbReference type="EMBL" id="QEKY01000012">
    <property type="protein sequence ID" value="PVZ08691.1"/>
    <property type="molecule type" value="Genomic_DNA"/>
</dbReference>
<evidence type="ECO:0000256" key="3">
    <source>
        <dbReference type="ARBA" id="ARBA00022801"/>
    </source>
</evidence>
<dbReference type="InterPro" id="IPR004447">
    <property type="entry name" value="Peptidase_S41A"/>
</dbReference>
<dbReference type="GO" id="GO:0030288">
    <property type="term" value="C:outer membrane-bounded periplasmic space"/>
    <property type="evidence" value="ECO:0007669"/>
    <property type="project" value="TreeGrafter"/>
</dbReference>
<dbReference type="PANTHER" id="PTHR32060">
    <property type="entry name" value="TAIL-SPECIFIC PROTEASE"/>
    <property type="match status" value="1"/>
</dbReference>
<feature type="signal peptide" evidence="6">
    <location>
        <begin position="1"/>
        <end position="24"/>
    </location>
</feature>
<dbReference type="SMART" id="SM00228">
    <property type="entry name" value="PDZ"/>
    <property type="match status" value="1"/>
</dbReference>
<name>A0A2U1F938_9PORP</name>
<keyword evidence="2 5" id="KW-0645">Protease</keyword>
<keyword evidence="4 5" id="KW-0720">Serine protease</keyword>
<dbReference type="PANTHER" id="PTHR32060:SF30">
    <property type="entry name" value="CARBOXY-TERMINAL PROCESSING PROTEASE CTPA"/>
    <property type="match status" value="1"/>
</dbReference>
<evidence type="ECO:0000313" key="8">
    <source>
        <dbReference type="EMBL" id="PVZ08691.1"/>
    </source>
</evidence>
<dbReference type="SMART" id="SM00245">
    <property type="entry name" value="TSPc"/>
    <property type="match status" value="1"/>
</dbReference>
<reference evidence="8 9" key="1">
    <citation type="submission" date="2018-04" db="EMBL/GenBank/DDBJ databases">
        <title>Genomic Encyclopedia of Type Strains, Phase IV (KMG-IV): sequencing the most valuable type-strain genomes for metagenomic binning, comparative biology and taxonomic classification.</title>
        <authorList>
            <person name="Goeker M."/>
        </authorList>
    </citation>
    <scope>NUCLEOTIDE SEQUENCE [LARGE SCALE GENOMIC DNA]</scope>
    <source>
        <strain evidence="8 9">DSM 28520</strain>
    </source>
</reference>
<dbReference type="OrthoDB" id="9812068at2"/>
<dbReference type="SUPFAM" id="SSF50156">
    <property type="entry name" value="PDZ domain-like"/>
    <property type="match status" value="1"/>
</dbReference>
<evidence type="ECO:0000256" key="2">
    <source>
        <dbReference type="ARBA" id="ARBA00022670"/>
    </source>
</evidence>
<dbReference type="GO" id="GO:0008236">
    <property type="term" value="F:serine-type peptidase activity"/>
    <property type="evidence" value="ECO:0007669"/>
    <property type="project" value="UniProtKB-KW"/>
</dbReference>
<dbReference type="Pfam" id="PF13180">
    <property type="entry name" value="PDZ_2"/>
    <property type="match status" value="1"/>
</dbReference>
<feature type="chain" id="PRO_5015427786" evidence="6">
    <location>
        <begin position="25"/>
        <end position="570"/>
    </location>
</feature>
<evidence type="ECO:0000256" key="6">
    <source>
        <dbReference type="SAM" id="SignalP"/>
    </source>
</evidence>
<dbReference type="InterPro" id="IPR001478">
    <property type="entry name" value="PDZ"/>
</dbReference>
<dbReference type="Gene3D" id="3.30.750.44">
    <property type="match status" value="1"/>
</dbReference>
<dbReference type="NCBIfam" id="TIGR00225">
    <property type="entry name" value="prc"/>
    <property type="match status" value="1"/>
</dbReference>
<accession>A0A2U1F938</accession>
<dbReference type="GO" id="GO:0004175">
    <property type="term" value="F:endopeptidase activity"/>
    <property type="evidence" value="ECO:0007669"/>
    <property type="project" value="TreeGrafter"/>
</dbReference>
<dbReference type="SUPFAM" id="SSF52096">
    <property type="entry name" value="ClpP/crotonase"/>
    <property type="match status" value="1"/>
</dbReference>
<evidence type="ECO:0000256" key="4">
    <source>
        <dbReference type="ARBA" id="ARBA00022825"/>
    </source>
</evidence>
<comment type="similarity">
    <text evidence="1 5">Belongs to the peptidase S41A family.</text>
</comment>
<dbReference type="Pfam" id="PF03572">
    <property type="entry name" value="Peptidase_S41"/>
    <property type="match status" value="1"/>
</dbReference>
<evidence type="ECO:0000259" key="7">
    <source>
        <dbReference type="PROSITE" id="PS50106"/>
    </source>
</evidence>
<feature type="domain" description="PDZ" evidence="7">
    <location>
        <begin position="96"/>
        <end position="169"/>
    </location>
</feature>
<dbReference type="Gene3D" id="2.30.42.10">
    <property type="match status" value="1"/>
</dbReference>
<evidence type="ECO:0000313" key="9">
    <source>
        <dbReference type="Proteomes" id="UP000245462"/>
    </source>
</evidence>
<dbReference type="GO" id="GO:0007165">
    <property type="term" value="P:signal transduction"/>
    <property type="evidence" value="ECO:0007669"/>
    <property type="project" value="TreeGrafter"/>
</dbReference>
<dbReference type="InterPro" id="IPR036034">
    <property type="entry name" value="PDZ_sf"/>
</dbReference>
<dbReference type="PROSITE" id="PS50106">
    <property type="entry name" value="PDZ"/>
    <property type="match status" value="1"/>
</dbReference>
<dbReference type="CDD" id="cd07560">
    <property type="entry name" value="Peptidase_S41_CPP"/>
    <property type="match status" value="1"/>
</dbReference>
<dbReference type="Gene3D" id="3.90.226.10">
    <property type="entry name" value="2-enoyl-CoA Hydratase, Chain A, domain 1"/>
    <property type="match status" value="1"/>
</dbReference>
<dbReference type="InterPro" id="IPR029045">
    <property type="entry name" value="ClpP/crotonase-like_dom_sf"/>
</dbReference>
<gene>
    <name evidence="8" type="ORF">C7382_11232</name>
</gene>
<keyword evidence="6" id="KW-0732">Signal</keyword>
<keyword evidence="3 5" id="KW-0378">Hydrolase</keyword>
<dbReference type="GO" id="GO:0006508">
    <property type="term" value="P:proteolysis"/>
    <property type="evidence" value="ECO:0007669"/>
    <property type="project" value="UniProtKB-KW"/>
</dbReference>
<dbReference type="CDD" id="cd06782">
    <property type="entry name" value="cpPDZ_CPP-like"/>
    <property type="match status" value="1"/>
</dbReference>
<dbReference type="GeneID" id="94551131"/>
<dbReference type="PROSITE" id="PS51257">
    <property type="entry name" value="PROKAR_LIPOPROTEIN"/>
    <property type="match status" value="1"/>
</dbReference>
<dbReference type="Proteomes" id="UP000245462">
    <property type="component" value="Unassembled WGS sequence"/>
</dbReference>
<comment type="caution">
    <text evidence="8">The sequence shown here is derived from an EMBL/GenBank/DDBJ whole genome shotgun (WGS) entry which is preliminary data.</text>
</comment>
<dbReference type="AlphaFoldDB" id="A0A2U1F938"/>
<evidence type="ECO:0000256" key="5">
    <source>
        <dbReference type="RuleBase" id="RU004404"/>
    </source>
</evidence>
<evidence type="ECO:0000256" key="1">
    <source>
        <dbReference type="ARBA" id="ARBA00009179"/>
    </source>
</evidence>
<sequence>MKKTHLFLSMFVMLFTGSFMTACAQQKAKTEQQIEEDRSRDQYIQSMDILSNVIGNVRMYFVDTVNINKMARRGIDAMLGGLDPYTEYIPYEDMDELKLMTTGEYAGVGAIIAQRPDSSVYIQSPMQGMPADEAGLIAGDRILTIDGKDFRKSTTPLVSQALKGVAGTIAKVTVMRYGETKPRTFAVKRRKVIMNTVPYSGMLDGSVGYIRLNGFTDKSAEEVRTAFFDLRDKKGAKSLVLDLRGNGGGLMQAAIEIVNLFVPKGKEVVTTRGRSAESAAVFRTLTEPVDTKIPIVVLIDGQSASSSEIVAGALQDMDRAVLMGQKSYGKGLVQTTRQLPYNGIIKLTTAKYYIPSGRCIQRMDYSQANQTGMATTIPDSLHKVFYTAAGRPVEDAGGILPDIEVKQDTAATLLYYIAVNNDVFDYVTDYFLRHKSIGQPETFSITDQDYAAFCRMMEEKKFDYDRQSGKMLEKLEELAKIEGYLPDANAELKALREKLKPNLARDLRRFKKEIMNHLNNEIVTRYYYERGSIRQSLPDDKVVKEAVRLLRDEPDRIARILSAPKSTPKK</sequence>
<proteinExistence type="inferred from homology"/>
<protein>
    <submittedName>
        <fullName evidence="8">S41A family C-terminal processing peptidase-3</fullName>
    </submittedName>
</protein>
<organism evidence="8 9">
    <name type="scientific">Porphyromonas loveana</name>
    <dbReference type="NCBI Taxonomy" id="1884669"/>
    <lineage>
        <taxon>Bacteria</taxon>
        <taxon>Pseudomonadati</taxon>
        <taxon>Bacteroidota</taxon>
        <taxon>Bacteroidia</taxon>
        <taxon>Bacteroidales</taxon>
        <taxon>Porphyromonadaceae</taxon>
        <taxon>Porphyromonas</taxon>
    </lineage>
</organism>
<keyword evidence="9" id="KW-1185">Reference proteome</keyword>
<dbReference type="RefSeq" id="WP_116679670.1">
    <property type="nucleotide sequence ID" value="NZ_JBGXZY010000046.1"/>
</dbReference>